<dbReference type="OrthoDB" id="10339601at2759"/>
<evidence type="ECO:0000313" key="3">
    <source>
        <dbReference type="EMBL" id="GFY79876.1"/>
    </source>
</evidence>
<dbReference type="AlphaFoldDB" id="A0A8X6YYL8"/>
<keyword evidence="1" id="KW-0812">Transmembrane</keyword>
<dbReference type="GO" id="GO:0005524">
    <property type="term" value="F:ATP binding"/>
    <property type="evidence" value="ECO:0007669"/>
    <property type="project" value="InterPro"/>
</dbReference>
<protein>
    <submittedName>
        <fullName evidence="3">ResIII domain-containing protein</fullName>
    </submittedName>
</protein>
<reference evidence="3" key="1">
    <citation type="submission" date="2020-08" db="EMBL/GenBank/DDBJ databases">
        <title>Multicomponent nature underlies the extraordinary mechanical properties of spider dragline silk.</title>
        <authorList>
            <person name="Kono N."/>
            <person name="Nakamura H."/>
            <person name="Mori M."/>
            <person name="Yoshida Y."/>
            <person name="Ohtoshi R."/>
            <person name="Malay A.D."/>
            <person name="Moran D.A.P."/>
            <person name="Tomita M."/>
            <person name="Numata K."/>
            <person name="Arakawa K."/>
        </authorList>
    </citation>
    <scope>NUCLEOTIDE SEQUENCE</scope>
</reference>
<dbReference type="GO" id="GO:0003676">
    <property type="term" value="F:nucleic acid binding"/>
    <property type="evidence" value="ECO:0007669"/>
    <property type="project" value="InterPro"/>
</dbReference>
<dbReference type="SUPFAM" id="SSF52540">
    <property type="entry name" value="P-loop containing nucleoside triphosphate hydrolases"/>
    <property type="match status" value="1"/>
</dbReference>
<feature type="transmembrane region" description="Helical" evidence="1">
    <location>
        <begin position="280"/>
        <end position="304"/>
    </location>
</feature>
<dbReference type="PROSITE" id="PS51192">
    <property type="entry name" value="HELICASE_ATP_BIND_1"/>
    <property type="match status" value="1"/>
</dbReference>
<feature type="transmembrane region" description="Helical" evidence="1">
    <location>
        <begin position="1095"/>
        <end position="1118"/>
    </location>
</feature>
<feature type="transmembrane region" description="Helical" evidence="1">
    <location>
        <begin position="238"/>
        <end position="260"/>
    </location>
</feature>
<dbReference type="InterPro" id="IPR011545">
    <property type="entry name" value="DEAD/DEAH_box_helicase_dom"/>
</dbReference>
<accession>A0A8X6YYL8</accession>
<dbReference type="Proteomes" id="UP000886998">
    <property type="component" value="Unassembled WGS sequence"/>
</dbReference>
<evidence type="ECO:0000256" key="1">
    <source>
        <dbReference type="SAM" id="Phobius"/>
    </source>
</evidence>
<evidence type="ECO:0000259" key="2">
    <source>
        <dbReference type="PROSITE" id="PS51192"/>
    </source>
</evidence>
<comment type="caution">
    <text evidence="3">The sequence shown here is derived from an EMBL/GenBank/DDBJ whole genome shotgun (WGS) entry which is preliminary data.</text>
</comment>
<evidence type="ECO:0000313" key="4">
    <source>
        <dbReference type="Proteomes" id="UP000886998"/>
    </source>
</evidence>
<keyword evidence="4" id="KW-1185">Reference proteome</keyword>
<dbReference type="Gene3D" id="3.40.50.300">
    <property type="entry name" value="P-loop containing nucleotide triphosphate hydrolases"/>
    <property type="match status" value="1"/>
</dbReference>
<gene>
    <name evidence="3" type="ORF">TNIN_55281</name>
</gene>
<name>A0A8X6YYL8_9ARAC</name>
<dbReference type="Pfam" id="PF00270">
    <property type="entry name" value="DEAD"/>
    <property type="match status" value="1"/>
</dbReference>
<organism evidence="3 4">
    <name type="scientific">Trichonephila inaurata madagascariensis</name>
    <dbReference type="NCBI Taxonomy" id="2747483"/>
    <lineage>
        <taxon>Eukaryota</taxon>
        <taxon>Metazoa</taxon>
        <taxon>Ecdysozoa</taxon>
        <taxon>Arthropoda</taxon>
        <taxon>Chelicerata</taxon>
        <taxon>Arachnida</taxon>
        <taxon>Araneae</taxon>
        <taxon>Araneomorphae</taxon>
        <taxon>Entelegynae</taxon>
        <taxon>Araneoidea</taxon>
        <taxon>Nephilidae</taxon>
        <taxon>Trichonephila</taxon>
        <taxon>Trichonephila inaurata</taxon>
    </lineage>
</organism>
<dbReference type="EMBL" id="BMAV01023781">
    <property type="protein sequence ID" value="GFY79876.1"/>
    <property type="molecule type" value="Genomic_DNA"/>
</dbReference>
<dbReference type="InterPro" id="IPR014001">
    <property type="entry name" value="Helicase_ATP-bd"/>
</dbReference>
<sequence length="1222" mass="139644">MNQCITDQIKLTSHLREVNSKLQGESIKLFSNKESIIVERRKPVVEEMLKHLESSSITNFNIMIDAETGFGKTYDIGLWSHVLAQAGYHHLVAVPNGNLVKQAKKMIGSAFTVNIETPKTVQEIKDALKVTKPTTIIVTHDLLLQQENDRKFEEQNGEKPKLWVSVDEADSINKQQAFENMCKLGVEYPTTYLTATPKKRILNKCGKIITPTRSSRRCIADTIKTVNVIAKTNEREKFYRAFVVNVAATIIPLITLFPIINSNVAAIIGLTSDYWVYSALINNLYFSISFIILSIVMLPIWWVLTKITGVESKELLSRLAANVRSLFTREKSSPAHEYIEKCEEVFNYDKLVDSDNLLESVRWNIQSPVGENALILVDDVNSIINLSFALQGEDNLVYEGGTRYEVYNKFQPEGMSYQDYRLNLRQSNFINCVKKQHPGLTEEQISKLKDKVDFSNTAKYLEYRVMHSMIDLTLSYLVECDNTALDKQRREDLDGLIEGVKNKVSTANDGSIIAFLKEKGFSEQFARDELLPQVNTVISALKASNNDRSRLIVDNWYLSKELHDLIEREEDVLHNLSDFCKKNKCIFAGLGKNDLGIEANKPYFKITRNDAGKYGVDYCNYDQGDLNTLAKYALTTIIDESKGRGFDSEYNHVASIFTDSTSQFNNPAEALQNLGRNRERNPNRQPWFFAAGGEKVELFVDKVLAKLKSAPQDFCQEVLFPATDRYNKLVKNRMGIELGEKIEIYISENMDALGNIDDAALKKFSKDLIKEVYEKVHDINDFDVGKTEEDLRKILKSAEKYLCSYEDRIKNNGKLSYTRSVLFSVGSAIVKSMYYLWAGFDYLVFLAKAYNVGKSEDDNAKAYVHIIRNCYFESSVKAQNMLSHVLKIAGENDDSFTQNSLYKNNRDRCKEKIISYFQSKQYIYALDKTISRIENKHLATILKEVGCRDDADKMAQEIKDFLYDLKNLNCADFREKYYQRDSYETSNLYKINDQISMVIDEVIDCHKWRHGVISERGNLFRDFFDPELRENFGLRPKLKTNHNIFEVKVNNNFSELYCNNLIERSRQRMVLGTAMLFIGLIVSAKLICEISLGHTMLLPSLCGFIAFGPLVLLCGALLCGVTTYLVRGIFFLFGIPILLGELSKCVFRNGLVQDLLDITLSLVSNALFYTPTSILQSFIFEDATKFDSLSDINELTLIREQDKVKCMNEGIRSAERQKMVER</sequence>
<feature type="domain" description="Helicase ATP-binding" evidence="2">
    <location>
        <begin position="53"/>
        <end position="215"/>
    </location>
</feature>
<dbReference type="InterPro" id="IPR027417">
    <property type="entry name" value="P-loop_NTPase"/>
</dbReference>
<feature type="transmembrane region" description="Helical" evidence="1">
    <location>
        <begin position="1069"/>
        <end position="1088"/>
    </location>
</feature>
<proteinExistence type="predicted"/>
<keyword evidence="1" id="KW-1133">Transmembrane helix</keyword>
<keyword evidence="1" id="KW-0472">Membrane</keyword>